<gene>
    <name evidence="5" type="ORF">UABAM_03485</name>
</gene>
<accession>A0A5S9F5C2</accession>
<dbReference type="AlphaFoldDB" id="A0A5S9F5C2"/>
<evidence type="ECO:0000256" key="2">
    <source>
        <dbReference type="ARBA" id="ARBA00004818"/>
    </source>
</evidence>
<dbReference type="InterPro" id="IPR023198">
    <property type="entry name" value="PGP-like_dom2"/>
</dbReference>
<dbReference type="Gene3D" id="1.10.150.240">
    <property type="entry name" value="Putative phosphatase, domain 2"/>
    <property type="match status" value="1"/>
</dbReference>
<comment type="pathway">
    <text evidence="2">Organic acid metabolism; glycolate biosynthesis; glycolate from 2-phosphoglycolate: step 1/1.</text>
</comment>
<sequence length="234" mass="26348">MKRLLLFDIDSTLICSKGIWGKCFLEALQEVFPHIQKPQNVSFAGKTDLQICREILMYSNIPLIELEKKCDFILQRYEGKAHKAAQQYADKVEILPGVITLLQRLKQQKNITLTLLTGNIFVGAKIKLCCKNLDAFFDFEIGAWGDDNWDRHKLPAIAVSRAQKKLGISFSGKEVVIIGDTIHDVNCGKSLGVRSIAVGTGKQDKNVLLGENPDFYFDNLEDDKAFLEAINRVM</sequence>
<dbReference type="EC" id="3.1.3.18" evidence="4"/>
<dbReference type="SFLD" id="SFLDS00003">
    <property type="entry name" value="Haloacid_Dehalogenase"/>
    <property type="match status" value="1"/>
</dbReference>
<dbReference type="InterPro" id="IPR023214">
    <property type="entry name" value="HAD_sf"/>
</dbReference>
<evidence type="ECO:0000256" key="3">
    <source>
        <dbReference type="ARBA" id="ARBA00006171"/>
    </source>
</evidence>
<comment type="similarity">
    <text evidence="3">Belongs to the HAD-like hydrolase superfamily. CbbY/CbbZ/Gph/YieH family.</text>
</comment>
<dbReference type="InterPro" id="IPR041492">
    <property type="entry name" value="HAD_2"/>
</dbReference>
<dbReference type="Proteomes" id="UP000326354">
    <property type="component" value="Chromosome"/>
</dbReference>
<evidence type="ECO:0000313" key="5">
    <source>
        <dbReference type="EMBL" id="BBM85122.1"/>
    </source>
</evidence>
<dbReference type="Gene3D" id="3.40.50.1000">
    <property type="entry name" value="HAD superfamily/HAD-like"/>
    <property type="match status" value="1"/>
</dbReference>
<dbReference type="PANTHER" id="PTHR43434">
    <property type="entry name" value="PHOSPHOGLYCOLATE PHOSPHATASE"/>
    <property type="match status" value="1"/>
</dbReference>
<dbReference type="GO" id="GO:0006281">
    <property type="term" value="P:DNA repair"/>
    <property type="evidence" value="ECO:0007669"/>
    <property type="project" value="TreeGrafter"/>
</dbReference>
<dbReference type="PANTHER" id="PTHR43434:SF1">
    <property type="entry name" value="PHOSPHOGLYCOLATE PHOSPHATASE"/>
    <property type="match status" value="1"/>
</dbReference>
<dbReference type="SUPFAM" id="SSF56784">
    <property type="entry name" value="HAD-like"/>
    <property type="match status" value="1"/>
</dbReference>
<dbReference type="Pfam" id="PF13419">
    <property type="entry name" value="HAD_2"/>
    <property type="match status" value="1"/>
</dbReference>
<dbReference type="OrthoDB" id="9781769at2"/>
<proteinExistence type="inferred from homology"/>
<keyword evidence="6" id="KW-1185">Reference proteome</keyword>
<dbReference type="GO" id="GO:0008967">
    <property type="term" value="F:phosphoglycolate phosphatase activity"/>
    <property type="evidence" value="ECO:0007669"/>
    <property type="project" value="UniProtKB-EC"/>
</dbReference>
<name>A0A5S9F5C2_UABAM</name>
<reference evidence="5 6" key="1">
    <citation type="submission" date="2019-08" db="EMBL/GenBank/DDBJ databases">
        <title>Complete genome sequence of Candidatus Uab amorphum.</title>
        <authorList>
            <person name="Shiratori T."/>
            <person name="Suzuki S."/>
            <person name="Kakizawa Y."/>
            <person name="Ishida K."/>
        </authorList>
    </citation>
    <scope>NUCLEOTIDE SEQUENCE [LARGE SCALE GENOMIC DNA]</scope>
    <source>
        <strain evidence="5 6">SRT547</strain>
    </source>
</reference>
<evidence type="ECO:0000256" key="4">
    <source>
        <dbReference type="ARBA" id="ARBA00013078"/>
    </source>
</evidence>
<dbReference type="EMBL" id="AP019860">
    <property type="protein sequence ID" value="BBM85122.1"/>
    <property type="molecule type" value="Genomic_DNA"/>
</dbReference>
<dbReference type="GO" id="GO:0005829">
    <property type="term" value="C:cytosol"/>
    <property type="evidence" value="ECO:0007669"/>
    <property type="project" value="TreeGrafter"/>
</dbReference>
<keyword evidence="5" id="KW-0378">Hydrolase</keyword>
<dbReference type="RefSeq" id="WP_151969242.1">
    <property type="nucleotide sequence ID" value="NZ_AP019860.1"/>
</dbReference>
<dbReference type="SFLD" id="SFLDG01129">
    <property type="entry name" value="C1.5:_HAD__Beta-PGM__Phosphata"/>
    <property type="match status" value="1"/>
</dbReference>
<evidence type="ECO:0000313" key="6">
    <source>
        <dbReference type="Proteomes" id="UP000326354"/>
    </source>
</evidence>
<dbReference type="KEGG" id="uam:UABAM_03485"/>
<evidence type="ECO:0000256" key="1">
    <source>
        <dbReference type="ARBA" id="ARBA00000830"/>
    </source>
</evidence>
<comment type="catalytic activity">
    <reaction evidence="1">
        <text>2-phosphoglycolate + H2O = glycolate + phosphate</text>
        <dbReference type="Rhea" id="RHEA:14369"/>
        <dbReference type="ChEBI" id="CHEBI:15377"/>
        <dbReference type="ChEBI" id="CHEBI:29805"/>
        <dbReference type="ChEBI" id="CHEBI:43474"/>
        <dbReference type="ChEBI" id="CHEBI:58033"/>
        <dbReference type="EC" id="3.1.3.18"/>
    </reaction>
</comment>
<dbReference type="InterPro" id="IPR036412">
    <property type="entry name" value="HAD-like_sf"/>
</dbReference>
<protein>
    <recommendedName>
        <fullName evidence="4">phosphoglycolate phosphatase</fullName>
        <ecNumber evidence="4">3.1.3.18</ecNumber>
    </recommendedName>
</protein>
<organism evidence="5 6">
    <name type="scientific">Uabimicrobium amorphum</name>
    <dbReference type="NCBI Taxonomy" id="2596890"/>
    <lineage>
        <taxon>Bacteria</taxon>
        <taxon>Pseudomonadati</taxon>
        <taxon>Planctomycetota</taxon>
        <taxon>Candidatus Uabimicrobiia</taxon>
        <taxon>Candidatus Uabimicrobiales</taxon>
        <taxon>Candidatus Uabimicrobiaceae</taxon>
        <taxon>Candidatus Uabimicrobium</taxon>
    </lineage>
</organism>
<dbReference type="InterPro" id="IPR050155">
    <property type="entry name" value="HAD-like_hydrolase_sf"/>
</dbReference>